<dbReference type="EMBL" id="CAMKVN010001033">
    <property type="protein sequence ID" value="CAI2173207.1"/>
    <property type="molecule type" value="Genomic_DNA"/>
</dbReference>
<sequence>MPFSVTTNPRWQTRNQNEKEGGQTRNQGRKGRKDTSRAKIQGRCNAIQINWIVLTSLIGATTFMGAFVQLIFIPNTTEKSSIELLKKNFSDMKTTSHWTKDHNTTRNQLKERQNISNLSRTIGKSRVEKANLPTPMSFCNNKVSRNCLQIPMKHNIKATTKHESKKHGIKASLEQANGDQTEILNEMNTIEKNSNHREIMSELTATMKKREIQISKSMDEQFESSKMTITEFLSVYLEKEDNFINKIACDYKDKMDEYADERLNCLRKLRFGFEKYQLTASTLLETLENNHSQKMRTRRDFDKDIERMRSIHQLEIKQLCKKIEEFSESFHKTMSIIAKETQRKPFANELKSILKL</sequence>
<gene>
    <name evidence="3" type="ORF">FWILDA_LOCUS5970</name>
</gene>
<feature type="transmembrane region" description="Helical" evidence="2">
    <location>
        <begin position="49"/>
        <end position="72"/>
    </location>
</feature>
<evidence type="ECO:0000256" key="2">
    <source>
        <dbReference type="SAM" id="Phobius"/>
    </source>
</evidence>
<evidence type="ECO:0000313" key="4">
    <source>
        <dbReference type="Proteomes" id="UP001153678"/>
    </source>
</evidence>
<proteinExistence type="predicted"/>
<name>A0A9W4SL08_9GLOM</name>
<dbReference type="Proteomes" id="UP001153678">
    <property type="component" value="Unassembled WGS sequence"/>
</dbReference>
<keyword evidence="4" id="KW-1185">Reference proteome</keyword>
<dbReference type="OrthoDB" id="2397884at2759"/>
<keyword evidence="2" id="KW-1133">Transmembrane helix</keyword>
<keyword evidence="2" id="KW-0472">Membrane</keyword>
<feature type="compositionally biased region" description="Polar residues" evidence="1">
    <location>
        <begin position="1"/>
        <end position="15"/>
    </location>
</feature>
<evidence type="ECO:0000313" key="3">
    <source>
        <dbReference type="EMBL" id="CAI2173207.1"/>
    </source>
</evidence>
<organism evidence="3 4">
    <name type="scientific">Funneliformis geosporum</name>
    <dbReference type="NCBI Taxonomy" id="1117311"/>
    <lineage>
        <taxon>Eukaryota</taxon>
        <taxon>Fungi</taxon>
        <taxon>Fungi incertae sedis</taxon>
        <taxon>Mucoromycota</taxon>
        <taxon>Glomeromycotina</taxon>
        <taxon>Glomeromycetes</taxon>
        <taxon>Glomerales</taxon>
        <taxon>Glomeraceae</taxon>
        <taxon>Funneliformis</taxon>
    </lineage>
</organism>
<evidence type="ECO:0000256" key="1">
    <source>
        <dbReference type="SAM" id="MobiDB-lite"/>
    </source>
</evidence>
<accession>A0A9W4SL08</accession>
<feature type="region of interest" description="Disordered" evidence="1">
    <location>
        <begin position="1"/>
        <end position="37"/>
    </location>
</feature>
<reference evidence="3" key="1">
    <citation type="submission" date="2022-08" db="EMBL/GenBank/DDBJ databases">
        <authorList>
            <person name="Kallberg Y."/>
            <person name="Tangrot J."/>
            <person name="Rosling A."/>
        </authorList>
    </citation>
    <scope>NUCLEOTIDE SEQUENCE</scope>
    <source>
        <strain evidence="3">Wild A</strain>
    </source>
</reference>
<comment type="caution">
    <text evidence="3">The sequence shown here is derived from an EMBL/GenBank/DDBJ whole genome shotgun (WGS) entry which is preliminary data.</text>
</comment>
<dbReference type="AlphaFoldDB" id="A0A9W4SL08"/>
<keyword evidence="2" id="KW-0812">Transmembrane</keyword>
<protein>
    <submittedName>
        <fullName evidence="3">385_t:CDS:1</fullName>
    </submittedName>
</protein>